<evidence type="ECO:0000256" key="1">
    <source>
        <dbReference type="SAM" id="MobiDB-lite"/>
    </source>
</evidence>
<accession>A0AA35TSB8</accession>
<evidence type="ECO:0000313" key="2">
    <source>
        <dbReference type="EMBL" id="CAI8053505.1"/>
    </source>
</evidence>
<protein>
    <submittedName>
        <fullName evidence="2">Uncharacterized protein</fullName>
    </submittedName>
</protein>
<name>A0AA35TSB8_GEOBA</name>
<feature type="non-terminal residue" evidence="2">
    <location>
        <position position="190"/>
    </location>
</feature>
<gene>
    <name evidence="2" type="ORF">GBAR_LOCUS29251</name>
</gene>
<feature type="region of interest" description="Disordered" evidence="1">
    <location>
        <begin position="85"/>
        <end position="107"/>
    </location>
</feature>
<evidence type="ECO:0000313" key="3">
    <source>
        <dbReference type="Proteomes" id="UP001174909"/>
    </source>
</evidence>
<dbReference type="Proteomes" id="UP001174909">
    <property type="component" value="Unassembled WGS sequence"/>
</dbReference>
<organism evidence="2 3">
    <name type="scientific">Geodia barretti</name>
    <name type="common">Barrett's horny sponge</name>
    <dbReference type="NCBI Taxonomy" id="519541"/>
    <lineage>
        <taxon>Eukaryota</taxon>
        <taxon>Metazoa</taxon>
        <taxon>Porifera</taxon>
        <taxon>Demospongiae</taxon>
        <taxon>Heteroscleromorpha</taxon>
        <taxon>Tetractinellida</taxon>
        <taxon>Astrophorina</taxon>
        <taxon>Geodiidae</taxon>
        <taxon>Geodia</taxon>
    </lineage>
</organism>
<dbReference type="AlphaFoldDB" id="A0AA35TSB8"/>
<keyword evidence="3" id="KW-1185">Reference proteome</keyword>
<proteinExistence type="predicted"/>
<sequence length="190" mass="20853">NNYSKPVSLISCTAAQQFGATEFFNPKDHNKPTQQVSLHSDCSVCSSLSSCCTPCPTGPGRDDRRRTGLHFRMYWQHKDYESGSGGVSQGVGSVHHHRSGRRRAGDLHKTIPTGHWPCLEGNCLWRLEEQRLSPPAGGGLSGQEDKGGRVCHSLHATGRHQQGLRTHARRKEHSLGCNLLKCPPAPTTLQ</sequence>
<dbReference type="EMBL" id="CASHTH010004098">
    <property type="protein sequence ID" value="CAI8053505.1"/>
    <property type="molecule type" value="Genomic_DNA"/>
</dbReference>
<reference evidence="2" key="1">
    <citation type="submission" date="2023-03" db="EMBL/GenBank/DDBJ databases">
        <authorList>
            <person name="Steffen K."/>
            <person name="Cardenas P."/>
        </authorList>
    </citation>
    <scope>NUCLEOTIDE SEQUENCE</scope>
</reference>
<comment type="caution">
    <text evidence="2">The sequence shown here is derived from an EMBL/GenBank/DDBJ whole genome shotgun (WGS) entry which is preliminary data.</text>
</comment>